<dbReference type="AlphaFoldDB" id="A0A2S7RPI2"/>
<sequence>MENYYSVNEVADMLDVTTRSIRNYIKSGKLIGLKIGGKWYFSTDNILDFIAGHQLVFFMDKNDSAINKSPYTLRFNLYFEHVSSIQTFKDNILDYHQDVYANDQDRLFYYQIYKEKHAELLLSGSFDYVINFGKWINHLLQQQTDIYEVTYTDD</sequence>
<dbReference type="RefSeq" id="WP_104872548.1">
    <property type="nucleotide sequence ID" value="NZ_PUAP01000046.1"/>
</dbReference>
<protein>
    <submittedName>
        <fullName evidence="2">DNA-binding protein</fullName>
    </submittedName>
</protein>
<dbReference type="EMBL" id="PUAP01000046">
    <property type="protein sequence ID" value="PQF21214.1"/>
    <property type="molecule type" value="Genomic_DNA"/>
</dbReference>
<evidence type="ECO:0000313" key="3">
    <source>
        <dbReference type="Proteomes" id="UP000237934"/>
    </source>
</evidence>
<accession>A0A2S7RPI2</accession>
<comment type="caution">
    <text evidence="2">The sequence shown here is derived from an EMBL/GenBank/DDBJ whole genome shotgun (WGS) entry which is preliminary data.</text>
</comment>
<evidence type="ECO:0000259" key="1">
    <source>
        <dbReference type="Pfam" id="PF12728"/>
    </source>
</evidence>
<evidence type="ECO:0000313" key="2">
    <source>
        <dbReference type="EMBL" id="PQF21214.1"/>
    </source>
</evidence>
<reference evidence="2 3" key="1">
    <citation type="journal article" date="2018" name="Pathog. Dis.">
        <title>Whole-genome sequencing based characterization of antimicrobial resistance in Enterococcus.</title>
        <authorList>
            <person name="Tyson G."/>
        </authorList>
    </citation>
    <scope>NUCLEOTIDE SEQUENCE [LARGE SCALE GENOMIC DNA]</scope>
    <source>
        <strain evidence="2 3">CVM N55263</strain>
    </source>
</reference>
<gene>
    <name evidence="2" type="ORF">CUS89_13800</name>
</gene>
<dbReference type="InterPro" id="IPR009061">
    <property type="entry name" value="DNA-bd_dom_put_sf"/>
</dbReference>
<proteinExistence type="predicted"/>
<dbReference type="Pfam" id="PF12728">
    <property type="entry name" value="HTH_17"/>
    <property type="match status" value="1"/>
</dbReference>
<dbReference type="GO" id="GO:0003677">
    <property type="term" value="F:DNA binding"/>
    <property type="evidence" value="ECO:0007669"/>
    <property type="project" value="UniProtKB-KW"/>
</dbReference>
<dbReference type="InterPro" id="IPR041657">
    <property type="entry name" value="HTH_17"/>
</dbReference>
<dbReference type="SUPFAM" id="SSF46955">
    <property type="entry name" value="Putative DNA-binding domain"/>
    <property type="match status" value="1"/>
</dbReference>
<organism evidence="2 3">
    <name type="scientific">Enterococcus mundtii</name>
    <dbReference type="NCBI Taxonomy" id="53346"/>
    <lineage>
        <taxon>Bacteria</taxon>
        <taxon>Bacillati</taxon>
        <taxon>Bacillota</taxon>
        <taxon>Bacilli</taxon>
        <taxon>Lactobacillales</taxon>
        <taxon>Enterococcaceae</taxon>
        <taxon>Enterococcus</taxon>
    </lineage>
</organism>
<name>A0A2S7RPI2_ENTMU</name>
<feature type="domain" description="Helix-turn-helix" evidence="1">
    <location>
        <begin position="4"/>
        <end position="52"/>
    </location>
</feature>
<keyword evidence="2" id="KW-0238">DNA-binding</keyword>
<dbReference type="Proteomes" id="UP000237934">
    <property type="component" value="Unassembled WGS sequence"/>
</dbReference>